<feature type="compositionally biased region" description="Low complexity" evidence="1">
    <location>
        <begin position="841"/>
        <end position="858"/>
    </location>
</feature>
<sequence>MYYESQRCHGHFLPPTLIVICQALQKEHFSPANAEEMSHPNPEDPDYNWEQFGGGGYISPPAAQTPTHLCAHIKPTVHDSGLVKNAQGRRVKLVTNLLDESGEVNPSAQNVQPETGQLPTPILQQELPNNSTQGRQGLYGDVPCRAVLCELPHEPQQHPSHESQRYPSGPCEPPLPLNAQQPQPNIILLQPPLATMQGTHTPVGLNSGQDLHAAPLNAGLSADALGVLGLPQASPIDDFSAGTSTTFDGTHCPFTANTEFDFSSLDVPWDPTPPSFGAQPGMQDAFQSHDDMRESLAGALVGHRTDEVNVLLGENFKAINGIFNDLVAKTGLPLQQVSHAYHKAHGQIHSAFNHWNTYGHYLKVDTTAAKHGFEAVFIICRKVVNQDTSLGYIHETPGAESFWQTCCQADEDMMIGHLKAHVYNLTSLTVVEDIYPDGTLSINKDELQPKCKSAKVSADTPDAMKIDPDALEVSDSGDWQLQVDVLQCIKGGITVLFKELGGKLTVCSGNFPWKKLHSNLDRQGFIMEGYPEDILMPGETCSTNARSKGINNLNKREQIILAEALKSGTLVIKHGPTGPSHLQPSAVTTKVRKPNGSVPIAPPIVVKDDSPTSTIVRQKNLVISVDIPPACPFKVVMLPKSQVTPVDIPPAHPFKVVMLPKSKVTPAPSNVITLNESMKASSGSEGDNSEYHDLPQDDESDYEEELLSCKYKARTIGSTHRLKHHVPSSDVELIEQLQPKGKGKETVLQKERARVRYHELTSDSEEEKKEVHSKPGPKPKMVIPGLAAAAKQVAFYEGGMLHTYESSRAAGPLGAAEPSGASDMHESSRAVSTGVLPEPSAPSSAPSSPSPQCQQPPHSLVPLSYDQHSPALQTAPYNYSHGRTLPAPSYGQHLDVLQGQNYPDPHHDQITYQWTAQPLLTMNQSLGVNTASYSHAQYPPHDDVYTHLAPHHANAAHTEAYMTRPPAHQQHLENHGTPALVFSQQQQQQYSDVYGHVPAHAPAHAPSCTPSCTPSRAPTPQQHRETYDIHVPAHQPPTSQQHTGTYDTHVPAPQQGPVDGRVPYNLGKHWQPHYGPQTPCSSQRMRPLPALMGYSSSLPQSESN</sequence>
<feature type="region of interest" description="Disordered" evidence="1">
    <location>
        <begin position="1001"/>
        <end position="1104"/>
    </location>
</feature>
<proteinExistence type="predicted"/>
<feature type="compositionally biased region" description="Polar residues" evidence="1">
    <location>
        <begin position="1036"/>
        <end position="1046"/>
    </location>
</feature>
<evidence type="ECO:0000313" key="2">
    <source>
        <dbReference type="EMBL" id="KAG1810874.1"/>
    </source>
</evidence>
<dbReference type="RefSeq" id="XP_041189654.1">
    <property type="nucleotide sequence ID" value="XM_041333230.1"/>
</dbReference>
<name>A0A9P7JAG5_9AGAM</name>
<feature type="region of interest" description="Disordered" evidence="1">
    <location>
        <begin position="740"/>
        <end position="782"/>
    </location>
</feature>
<comment type="caution">
    <text evidence="2">The sequence shown here is derived from an EMBL/GenBank/DDBJ whole genome shotgun (WGS) entry which is preliminary data.</text>
</comment>
<gene>
    <name evidence="2" type="ORF">BJ212DRAFT_1302201</name>
</gene>
<protein>
    <submittedName>
        <fullName evidence="2">Uncharacterized protein</fullName>
    </submittedName>
</protein>
<dbReference type="GeneID" id="64627247"/>
<reference evidence="2" key="1">
    <citation type="journal article" date="2020" name="New Phytol.">
        <title>Comparative genomics reveals dynamic genome evolution in host specialist ectomycorrhizal fungi.</title>
        <authorList>
            <person name="Lofgren L.A."/>
            <person name="Nguyen N.H."/>
            <person name="Vilgalys R."/>
            <person name="Ruytinx J."/>
            <person name="Liao H.L."/>
            <person name="Branco S."/>
            <person name="Kuo A."/>
            <person name="LaButti K."/>
            <person name="Lipzen A."/>
            <person name="Andreopoulos W."/>
            <person name="Pangilinan J."/>
            <person name="Riley R."/>
            <person name="Hundley H."/>
            <person name="Na H."/>
            <person name="Barry K."/>
            <person name="Grigoriev I.V."/>
            <person name="Stajich J.E."/>
            <person name="Kennedy P.G."/>
        </authorList>
    </citation>
    <scope>NUCLEOTIDE SEQUENCE</scope>
    <source>
        <strain evidence="2">MN1</strain>
    </source>
</reference>
<feature type="compositionally biased region" description="Polar residues" evidence="1">
    <location>
        <begin position="1008"/>
        <end position="1021"/>
    </location>
</feature>
<dbReference type="OrthoDB" id="2675889at2759"/>
<feature type="compositionally biased region" description="Basic and acidic residues" evidence="1">
    <location>
        <begin position="742"/>
        <end position="773"/>
    </location>
</feature>
<organism evidence="2 3">
    <name type="scientific">Suillus subaureus</name>
    <dbReference type="NCBI Taxonomy" id="48587"/>
    <lineage>
        <taxon>Eukaryota</taxon>
        <taxon>Fungi</taxon>
        <taxon>Dikarya</taxon>
        <taxon>Basidiomycota</taxon>
        <taxon>Agaricomycotina</taxon>
        <taxon>Agaricomycetes</taxon>
        <taxon>Agaricomycetidae</taxon>
        <taxon>Boletales</taxon>
        <taxon>Suillineae</taxon>
        <taxon>Suillaceae</taxon>
        <taxon>Suillus</taxon>
    </lineage>
</organism>
<dbReference type="EMBL" id="JABBWG010000031">
    <property type="protein sequence ID" value="KAG1810874.1"/>
    <property type="molecule type" value="Genomic_DNA"/>
</dbReference>
<keyword evidence="3" id="KW-1185">Reference proteome</keyword>
<feature type="region of interest" description="Disordered" evidence="1">
    <location>
        <begin position="678"/>
        <end position="699"/>
    </location>
</feature>
<feature type="compositionally biased region" description="Polar residues" evidence="1">
    <location>
        <begin position="1094"/>
        <end position="1104"/>
    </location>
</feature>
<evidence type="ECO:0000313" key="3">
    <source>
        <dbReference type="Proteomes" id="UP000807769"/>
    </source>
</evidence>
<feature type="region of interest" description="Disordered" evidence="1">
    <location>
        <begin position="810"/>
        <end position="865"/>
    </location>
</feature>
<accession>A0A9P7JAG5</accession>
<dbReference type="AlphaFoldDB" id="A0A9P7JAG5"/>
<feature type="compositionally biased region" description="Basic and acidic residues" evidence="1">
    <location>
        <begin position="155"/>
        <end position="164"/>
    </location>
</feature>
<feature type="region of interest" description="Disordered" evidence="1">
    <location>
        <begin position="155"/>
        <end position="177"/>
    </location>
</feature>
<evidence type="ECO:0000256" key="1">
    <source>
        <dbReference type="SAM" id="MobiDB-lite"/>
    </source>
</evidence>
<dbReference type="Proteomes" id="UP000807769">
    <property type="component" value="Unassembled WGS sequence"/>
</dbReference>